<name>A0A382IK07_9ZZZZ</name>
<gene>
    <name evidence="1" type="ORF">METZ01_LOCUS252047</name>
</gene>
<protein>
    <submittedName>
        <fullName evidence="1">Uncharacterized protein</fullName>
    </submittedName>
</protein>
<evidence type="ECO:0000313" key="1">
    <source>
        <dbReference type="EMBL" id="SVB99193.1"/>
    </source>
</evidence>
<accession>A0A382IK07</accession>
<sequence>MTLLKRLVYNLFDLVPTANIVNY</sequence>
<dbReference type="EMBL" id="UINC01067491">
    <property type="protein sequence ID" value="SVB99193.1"/>
    <property type="molecule type" value="Genomic_DNA"/>
</dbReference>
<proteinExistence type="predicted"/>
<organism evidence="1">
    <name type="scientific">marine metagenome</name>
    <dbReference type="NCBI Taxonomy" id="408172"/>
    <lineage>
        <taxon>unclassified sequences</taxon>
        <taxon>metagenomes</taxon>
        <taxon>ecological metagenomes</taxon>
    </lineage>
</organism>
<dbReference type="AlphaFoldDB" id="A0A382IK07"/>
<reference evidence="1" key="1">
    <citation type="submission" date="2018-05" db="EMBL/GenBank/DDBJ databases">
        <authorList>
            <person name="Lanie J.A."/>
            <person name="Ng W.-L."/>
            <person name="Kazmierczak K.M."/>
            <person name="Andrzejewski T.M."/>
            <person name="Davidsen T.M."/>
            <person name="Wayne K.J."/>
            <person name="Tettelin H."/>
            <person name="Glass J.I."/>
            <person name="Rusch D."/>
            <person name="Podicherti R."/>
            <person name="Tsui H.-C.T."/>
            <person name="Winkler M.E."/>
        </authorList>
    </citation>
    <scope>NUCLEOTIDE SEQUENCE</scope>
</reference>